<dbReference type="GO" id="GO:0005524">
    <property type="term" value="F:ATP binding"/>
    <property type="evidence" value="ECO:0007669"/>
    <property type="project" value="UniProtKB-KW"/>
</dbReference>
<comment type="catalytic activity">
    <reaction evidence="10">
        <text>7-carboxy-7-carbaguanine + NH4(+) + 2 ATP = 7-cyano-7-carbaguanine + 2 AMP + 2 diphosphate + 2 H(+)</text>
        <dbReference type="Rhea" id="RHEA:27982"/>
        <dbReference type="ChEBI" id="CHEBI:15378"/>
        <dbReference type="ChEBI" id="CHEBI:28938"/>
        <dbReference type="ChEBI" id="CHEBI:30616"/>
        <dbReference type="ChEBI" id="CHEBI:33019"/>
        <dbReference type="ChEBI" id="CHEBI:45075"/>
        <dbReference type="ChEBI" id="CHEBI:61036"/>
        <dbReference type="ChEBI" id="CHEBI:456215"/>
        <dbReference type="EC" id="6.3.4.20"/>
    </reaction>
</comment>
<evidence type="ECO:0000313" key="11">
    <source>
        <dbReference type="EMBL" id="PZX92997.1"/>
    </source>
</evidence>
<dbReference type="Proteomes" id="UP000249177">
    <property type="component" value="Unassembled WGS sequence"/>
</dbReference>
<keyword evidence="7" id="KW-0067">ATP-binding</keyword>
<evidence type="ECO:0000256" key="7">
    <source>
        <dbReference type="ARBA" id="ARBA00022840"/>
    </source>
</evidence>
<evidence type="ECO:0000313" key="12">
    <source>
        <dbReference type="Proteomes" id="UP000249177"/>
    </source>
</evidence>
<dbReference type="InterPro" id="IPR014729">
    <property type="entry name" value="Rossmann-like_a/b/a_fold"/>
</dbReference>
<evidence type="ECO:0000256" key="2">
    <source>
        <dbReference type="ARBA" id="ARBA00022598"/>
    </source>
</evidence>
<name>A0A2W7UCV4_9FLAO</name>
<protein>
    <recommendedName>
        <fullName evidence="9">7-cyano-7-deazaguanine synthase</fullName>
        <ecNumber evidence="9">6.3.4.20</ecNumber>
    </recommendedName>
</protein>
<dbReference type="GO" id="GO:0008616">
    <property type="term" value="P:tRNA queuosine(34) biosynthetic process"/>
    <property type="evidence" value="ECO:0007669"/>
    <property type="project" value="UniProtKB-KW"/>
</dbReference>
<dbReference type="GO" id="GO:0016874">
    <property type="term" value="F:ligase activity"/>
    <property type="evidence" value="ECO:0007669"/>
    <property type="project" value="UniProtKB-KW"/>
</dbReference>
<dbReference type="OrthoDB" id="1426978at2"/>
<reference evidence="11 12" key="1">
    <citation type="submission" date="2018-06" db="EMBL/GenBank/DDBJ databases">
        <title>Flavobacterium sp IMCC34762, genome.</title>
        <authorList>
            <person name="Joung Y."/>
            <person name="Cho J."/>
            <person name="Song J."/>
        </authorList>
    </citation>
    <scope>NUCLEOTIDE SEQUENCE [LARGE SCALE GENOMIC DNA]</scope>
    <source>
        <strain evidence="11 12">IMCC34762</strain>
    </source>
</reference>
<keyword evidence="5" id="KW-0671">Queuosine biosynthesis</keyword>
<evidence type="ECO:0000256" key="10">
    <source>
        <dbReference type="ARBA" id="ARBA00047890"/>
    </source>
</evidence>
<keyword evidence="6" id="KW-0862">Zinc</keyword>
<dbReference type="SUPFAM" id="SSF52402">
    <property type="entry name" value="Adenine nucleotide alpha hydrolases-like"/>
    <property type="match status" value="1"/>
</dbReference>
<organism evidence="11 12">
    <name type="scientific">Flavobacterium aquariorum</name>
    <dbReference type="NCBI Taxonomy" id="2217670"/>
    <lineage>
        <taxon>Bacteria</taxon>
        <taxon>Pseudomonadati</taxon>
        <taxon>Bacteroidota</taxon>
        <taxon>Flavobacteriia</taxon>
        <taxon>Flavobacteriales</taxon>
        <taxon>Flavobacteriaceae</taxon>
        <taxon>Flavobacterium</taxon>
    </lineage>
</organism>
<keyword evidence="2" id="KW-0436">Ligase</keyword>
<evidence type="ECO:0000256" key="4">
    <source>
        <dbReference type="ARBA" id="ARBA00022741"/>
    </source>
</evidence>
<dbReference type="Pfam" id="PF06508">
    <property type="entry name" value="QueC"/>
    <property type="match status" value="1"/>
</dbReference>
<keyword evidence="3" id="KW-0479">Metal-binding</keyword>
<dbReference type="PANTHER" id="PTHR42914:SF1">
    <property type="entry name" value="7-CYANO-7-DEAZAGUANINE SYNTHASE"/>
    <property type="match status" value="1"/>
</dbReference>
<proteinExistence type="inferred from homology"/>
<comment type="similarity">
    <text evidence="8">Belongs to the QueC family.</text>
</comment>
<evidence type="ECO:0000256" key="3">
    <source>
        <dbReference type="ARBA" id="ARBA00022723"/>
    </source>
</evidence>
<dbReference type="Gene3D" id="3.40.50.620">
    <property type="entry name" value="HUPs"/>
    <property type="match status" value="1"/>
</dbReference>
<accession>A0A2W7UCV4</accession>
<dbReference type="EC" id="6.3.4.20" evidence="9"/>
<gene>
    <name evidence="11" type="ORF">DOS84_13175</name>
</gene>
<dbReference type="PANTHER" id="PTHR42914">
    <property type="entry name" value="7-CYANO-7-DEAZAGUANINE SYNTHASE"/>
    <property type="match status" value="1"/>
</dbReference>
<dbReference type="GO" id="GO:0046872">
    <property type="term" value="F:metal ion binding"/>
    <property type="evidence" value="ECO:0007669"/>
    <property type="project" value="UniProtKB-KW"/>
</dbReference>
<dbReference type="InterPro" id="IPR018317">
    <property type="entry name" value="QueC"/>
</dbReference>
<sequence>MEKGVILMSGGLDSTTLAYYFIKNEIEFIPLIINYGQHCFETELNRLKQVLPVEYIGKIEIIDVSDIYKYSTSKFIKAPDLWNEEVNADDLYIPYRNVLLLTIGASFARTMGMDKVYSAFINSNHAKEIDCSSNFFDSLDVLLEEYGAVKILMPFRNFSKYEVAKLGIDLNAPIGITFSCQASPNIPCGACPNCVDRLDALKQIEKENI</sequence>
<dbReference type="EMBL" id="QKXH01000008">
    <property type="protein sequence ID" value="PZX92997.1"/>
    <property type="molecule type" value="Genomic_DNA"/>
</dbReference>
<evidence type="ECO:0000256" key="8">
    <source>
        <dbReference type="ARBA" id="ARBA00037993"/>
    </source>
</evidence>
<evidence type="ECO:0000256" key="1">
    <source>
        <dbReference type="ARBA" id="ARBA00005061"/>
    </source>
</evidence>
<evidence type="ECO:0000256" key="5">
    <source>
        <dbReference type="ARBA" id="ARBA00022785"/>
    </source>
</evidence>
<dbReference type="AlphaFoldDB" id="A0A2W7UCV4"/>
<keyword evidence="4" id="KW-0547">Nucleotide-binding</keyword>
<evidence type="ECO:0000256" key="6">
    <source>
        <dbReference type="ARBA" id="ARBA00022833"/>
    </source>
</evidence>
<comment type="caution">
    <text evidence="11">The sequence shown here is derived from an EMBL/GenBank/DDBJ whole genome shotgun (WGS) entry which is preliminary data.</text>
</comment>
<comment type="pathway">
    <text evidence="1">Purine metabolism; 7-cyano-7-deazaguanine biosynthesis.</text>
</comment>
<keyword evidence="12" id="KW-1185">Reference proteome</keyword>
<evidence type="ECO:0000256" key="9">
    <source>
        <dbReference type="ARBA" id="ARBA00039149"/>
    </source>
</evidence>